<dbReference type="PANTHER" id="PTHR37375">
    <property type="entry name" value="EXPRESSED PROTEIN"/>
    <property type="match status" value="1"/>
</dbReference>
<accession>A0A2I0B280</accession>
<protein>
    <submittedName>
        <fullName evidence="1">Uncharacterized protein</fullName>
    </submittedName>
</protein>
<dbReference type="Proteomes" id="UP000236161">
    <property type="component" value="Unassembled WGS sequence"/>
</dbReference>
<gene>
    <name evidence="1" type="ORF">AXF42_Ash008730</name>
</gene>
<reference evidence="1 2" key="1">
    <citation type="journal article" date="2017" name="Nature">
        <title>The Apostasia genome and the evolution of orchids.</title>
        <authorList>
            <person name="Zhang G.Q."/>
            <person name="Liu K.W."/>
            <person name="Li Z."/>
            <person name="Lohaus R."/>
            <person name="Hsiao Y.Y."/>
            <person name="Niu S.C."/>
            <person name="Wang J.Y."/>
            <person name="Lin Y.C."/>
            <person name="Xu Q."/>
            <person name="Chen L.J."/>
            <person name="Yoshida K."/>
            <person name="Fujiwara S."/>
            <person name="Wang Z.W."/>
            <person name="Zhang Y.Q."/>
            <person name="Mitsuda N."/>
            <person name="Wang M."/>
            <person name="Liu G.H."/>
            <person name="Pecoraro L."/>
            <person name="Huang H.X."/>
            <person name="Xiao X.J."/>
            <person name="Lin M."/>
            <person name="Wu X.Y."/>
            <person name="Wu W.L."/>
            <person name="Chen Y.Y."/>
            <person name="Chang S.B."/>
            <person name="Sakamoto S."/>
            <person name="Ohme-Takagi M."/>
            <person name="Yagi M."/>
            <person name="Zeng S.J."/>
            <person name="Shen C.Y."/>
            <person name="Yeh C.M."/>
            <person name="Luo Y.B."/>
            <person name="Tsai W.C."/>
            <person name="Van de Peer Y."/>
            <person name="Liu Z.J."/>
        </authorList>
    </citation>
    <scope>NUCLEOTIDE SEQUENCE [LARGE SCALE GENOMIC DNA]</scope>
    <source>
        <strain evidence="2">cv. Shenzhen</strain>
        <tissue evidence="1">Stem</tissue>
    </source>
</reference>
<dbReference type="Gene3D" id="3.20.180.10">
    <property type="entry name" value="PNP-oxidase-like"/>
    <property type="match status" value="1"/>
</dbReference>
<dbReference type="AlphaFoldDB" id="A0A2I0B280"/>
<dbReference type="PANTHER" id="PTHR37375:SF1">
    <property type="entry name" value="DUF2470 DOMAIN-CONTAINING PROTEIN"/>
    <property type="match status" value="1"/>
</dbReference>
<organism evidence="1 2">
    <name type="scientific">Apostasia shenzhenica</name>
    <dbReference type="NCBI Taxonomy" id="1088818"/>
    <lineage>
        <taxon>Eukaryota</taxon>
        <taxon>Viridiplantae</taxon>
        <taxon>Streptophyta</taxon>
        <taxon>Embryophyta</taxon>
        <taxon>Tracheophyta</taxon>
        <taxon>Spermatophyta</taxon>
        <taxon>Magnoliopsida</taxon>
        <taxon>Liliopsida</taxon>
        <taxon>Asparagales</taxon>
        <taxon>Orchidaceae</taxon>
        <taxon>Apostasioideae</taxon>
        <taxon>Apostasia</taxon>
    </lineage>
</organism>
<dbReference type="STRING" id="1088818.A0A2I0B280"/>
<proteinExistence type="predicted"/>
<keyword evidence="2" id="KW-1185">Reference proteome</keyword>
<evidence type="ECO:0000313" key="1">
    <source>
        <dbReference type="EMBL" id="PKA61898.1"/>
    </source>
</evidence>
<evidence type="ECO:0000313" key="2">
    <source>
        <dbReference type="Proteomes" id="UP000236161"/>
    </source>
</evidence>
<sequence length="69" mass="7741">MLSIDRFGFDVLAKVPESTASDGQSLQYVWKELRFTFREAASDIEAFCNMLVGLEEEALQSVRSYSGLS</sequence>
<dbReference type="EMBL" id="KZ451923">
    <property type="protein sequence ID" value="PKA61898.1"/>
    <property type="molecule type" value="Genomic_DNA"/>
</dbReference>
<dbReference type="InterPro" id="IPR037119">
    <property type="entry name" value="Haem_oxidase_HugZ-like_sf"/>
</dbReference>
<dbReference type="OrthoDB" id="10256706at2759"/>
<name>A0A2I0B280_9ASPA</name>